<evidence type="ECO:0000313" key="2">
    <source>
        <dbReference type="EMBL" id="KAK1294825.1"/>
    </source>
</evidence>
<accession>A0AAV9D0T5</accession>
<reference evidence="2" key="1">
    <citation type="journal article" date="2023" name="Nat. Commun.">
        <title>Diploid and tetraploid genomes of Acorus and the evolution of monocots.</title>
        <authorList>
            <person name="Ma L."/>
            <person name="Liu K.W."/>
            <person name="Li Z."/>
            <person name="Hsiao Y.Y."/>
            <person name="Qi Y."/>
            <person name="Fu T."/>
            <person name="Tang G.D."/>
            <person name="Zhang D."/>
            <person name="Sun W.H."/>
            <person name="Liu D.K."/>
            <person name="Li Y."/>
            <person name="Chen G.Z."/>
            <person name="Liu X.D."/>
            <person name="Liao X.Y."/>
            <person name="Jiang Y.T."/>
            <person name="Yu X."/>
            <person name="Hao Y."/>
            <person name="Huang J."/>
            <person name="Zhao X.W."/>
            <person name="Ke S."/>
            <person name="Chen Y.Y."/>
            <person name="Wu W.L."/>
            <person name="Hsu J.L."/>
            <person name="Lin Y.F."/>
            <person name="Huang M.D."/>
            <person name="Li C.Y."/>
            <person name="Huang L."/>
            <person name="Wang Z.W."/>
            <person name="Zhao X."/>
            <person name="Zhong W.Y."/>
            <person name="Peng D.H."/>
            <person name="Ahmad S."/>
            <person name="Lan S."/>
            <person name="Zhang J.S."/>
            <person name="Tsai W.C."/>
            <person name="Van de Peer Y."/>
            <person name="Liu Z.J."/>
        </authorList>
    </citation>
    <scope>NUCLEOTIDE SEQUENCE</scope>
    <source>
        <strain evidence="2">CP</strain>
    </source>
</reference>
<evidence type="ECO:0000313" key="3">
    <source>
        <dbReference type="Proteomes" id="UP001180020"/>
    </source>
</evidence>
<proteinExistence type="predicted"/>
<evidence type="ECO:0000256" key="1">
    <source>
        <dbReference type="SAM" id="MobiDB-lite"/>
    </source>
</evidence>
<protein>
    <recommendedName>
        <fullName evidence="4">30S ribosomal protein S14</fullName>
    </recommendedName>
</protein>
<organism evidence="2 3">
    <name type="scientific">Acorus calamus</name>
    <name type="common">Sweet flag</name>
    <dbReference type="NCBI Taxonomy" id="4465"/>
    <lineage>
        <taxon>Eukaryota</taxon>
        <taxon>Viridiplantae</taxon>
        <taxon>Streptophyta</taxon>
        <taxon>Embryophyta</taxon>
        <taxon>Tracheophyta</taxon>
        <taxon>Spermatophyta</taxon>
        <taxon>Magnoliopsida</taxon>
        <taxon>Liliopsida</taxon>
        <taxon>Acoraceae</taxon>
        <taxon>Acorus</taxon>
    </lineage>
</organism>
<gene>
    <name evidence="2" type="ORF">QJS10_CPA16g01384</name>
</gene>
<sequence length="59" mass="6507">MDPRSTARGRSRTFPSTGPACEARKIGQGRFSIQCIRCKAAARVAKGGRRERVNGEIMR</sequence>
<name>A0AAV9D0T5_ACOCL</name>
<keyword evidence="3" id="KW-1185">Reference proteome</keyword>
<dbReference type="AlphaFoldDB" id="A0AAV9D0T5"/>
<comment type="caution">
    <text evidence="2">The sequence shown here is derived from an EMBL/GenBank/DDBJ whole genome shotgun (WGS) entry which is preliminary data.</text>
</comment>
<feature type="region of interest" description="Disordered" evidence="1">
    <location>
        <begin position="1"/>
        <end position="21"/>
    </location>
</feature>
<evidence type="ECO:0008006" key="4">
    <source>
        <dbReference type="Google" id="ProtNLM"/>
    </source>
</evidence>
<reference evidence="2" key="2">
    <citation type="submission" date="2023-06" db="EMBL/GenBank/DDBJ databases">
        <authorList>
            <person name="Ma L."/>
            <person name="Liu K.-W."/>
            <person name="Li Z."/>
            <person name="Hsiao Y.-Y."/>
            <person name="Qi Y."/>
            <person name="Fu T."/>
            <person name="Tang G."/>
            <person name="Zhang D."/>
            <person name="Sun W.-H."/>
            <person name="Liu D.-K."/>
            <person name="Li Y."/>
            <person name="Chen G.-Z."/>
            <person name="Liu X.-D."/>
            <person name="Liao X.-Y."/>
            <person name="Jiang Y.-T."/>
            <person name="Yu X."/>
            <person name="Hao Y."/>
            <person name="Huang J."/>
            <person name="Zhao X.-W."/>
            <person name="Ke S."/>
            <person name="Chen Y.-Y."/>
            <person name="Wu W.-L."/>
            <person name="Hsu J.-L."/>
            <person name="Lin Y.-F."/>
            <person name="Huang M.-D."/>
            <person name="Li C.-Y."/>
            <person name="Huang L."/>
            <person name="Wang Z.-W."/>
            <person name="Zhao X."/>
            <person name="Zhong W.-Y."/>
            <person name="Peng D.-H."/>
            <person name="Ahmad S."/>
            <person name="Lan S."/>
            <person name="Zhang J.-S."/>
            <person name="Tsai W.-C."/>
            <person name="Van De Peer Y."/>
            <person name="Liu Z.-J."/>
        </authorList>
    </citation>
    <scope>NUCLEOTIDE SEQUENCE</scope>
    <source>
        <strain evidence="2">CP</strain>
        <tissue evidence="2">Leaves</tissue>
    </source>
</reference>
<dbReference type="Proteomes" id="UP001180020">
    <property type="component" value="Unassembled WGS sequence"/>
</dbReference>
<dbReference type="EMBL" id="JAUJYO010000016">
    <property type="protein sequence ID" value="KAK1294825.1"/>
    <property type="molecule type" value="Genomic_DNA"/>
</dbReference>